<comment type="caution">
    <text evidence="1">The sequence shown here is derived from an EMBL/GenBank/DDBJ whole genome shotgun (WGS) entry which is preliminary data.</text>
</comment>
<name>A0AAN6ZCG1_9PEZI</name>
<protein>
    <submittedName>
        <fullName evidence="1">Uncharacterized protein</fullName>
    </submittedName>
</protein>
<gene>
    <name evidence="1" type="ORF">BT67DRAFT_443618</name>
</gene>
<proteinExistence type="predicted"/>
<evidence type="ECO:0000313" key="1">
    <source>
        <dbReference type="EMBL" id="KAK4132713.1"/>
    </source>
</evidence>
<dbReference type="AlphaFoldDB" id="A0AAN6ZCG1"/>
<reference evidence="1" key="1">
    <citation type="journal article" date="2023" name="Mol. Phylogenet. Evol.">
        <title>Genome-scale phylogeny and comparative genomics of the fungal order Sordariales.</title>
        <authorList>
            <person name="Hensen N."/>
            <person name="Bonometti L."/>
            <person name="Westerberg I."/>
            <person name="Brannstrom I.O."/>
            <person name="Guillou S."/>
            <person name="Cros-Aarteil S."/>
            <person name="Calhoun S."/>
            <person name="Haridas S."/>
            <person name="Kuo A."/>
            <person name="Mondo S."/>
            <person name="Pangilinan J."/>
            <person name="Riley R."/>
            <person name="LaButti K."/>
            <person name="Andreopoulos B."/>
            <person name="Lipzen A."/>
            <person name="Chen C."/>
            <person name="Yan M."/>
            <person name="Daum C."/>
            <person name="Ng V."/>
            <person name="Clum A."/>
            <person name="Steindorff A."/>
            <person name="Ohm R.A."/>
            <person name="Martin F."/>
            <person name="Silar P."/>
            <person name="Natvig D.O."/>
            <person name="Lalanne C."/>
            <person name="Gautier V."/>
            <person name="Ament-Velasquez S.L."/>
            <person name="Kruys A."/>
            <person name="Hutchinson M.I."/>
            <person name="Powell A.J."/>
            <person name="Barry K."/>
            <person name="Miller A.N."/>
            <person name="Grigoriev I.V."/>
            <person name="Debuchy R."/>
            <person name="Gladieux P."/>
            <person name="Hiltunen Thoren M."/>
            <person name="Johannesson H."/>
        </authorList>
    </citation>
    <scope>NUCLEOTIDE SEQUENCE</scope>
    <source>
        <strain evidence="1">CBS 123565</strain>
    </source>
</reference>
<sequence length="158" mass="18360">MPPTIRRRMARRLGFGTVAAFESWEDEVVIDHFANFICDYLARGYTIVPERRGFVEFVDLETAVAARIAMLEERRFEFALDPDKAEWTAKDHYKQFIVGVVADDKWLAQYGCEGAEIVWRGWTPKETVIKMFKLLEFLRKEWDDGPGDSAYQEKVRGG</sequence>
<evidence type="ECO:0000313" key="2">
    <source>
        <dbReference type="Proteomes" id="UP001304895"/>
    </source>
</evidence>
<dbReference type="Proteomes" id="UP001304895">
    <property type="component" value="Unassembled WGS sequence"/>
</dbReference>
<organism evidence="1 2">
    <name type="scientific">Trichocladium antarcticum</name>
    <dbReference type="NCBI Taxonomy" id="1450529"/>
    <lineage>
        <taxon>Eukaryota</taxon>
        <taxon>Fungi</taxon>
        <taxon>Dikarya</taxon>
        <taxon>Ascomycota</taxon>
        <taxon>Pezizomycotina</taxon>
        <taxon>Sordariomycetes</taxon>
        <taxon>Sordariomycetidae</taxon>
        <taxon>Sordariales</taxon>
        <taxon>Chaetomiaceae</taxon>
        <taxon>Trichocladium</taxon>
    </lineage>
</organism>
<reference evidence="1" key="2">
    <citation type="submission" date="2023-05" db="EMBL/GenBank/DDBJ databases">
        <authorList>
            <consortium name="Lawrence Berkeley National Laboratory"/>
            <person name="Steindorff A."/>
            <person name="Hensen N."/>
            <person name="Bonometti L."/>
            <person name="Westerberg I."/>
            <person name="Brannstrom I.O."/>
            <person name="Guillou S."/>
            <person name="Cros-Aarteil S."/>
            <person name="Calhoun S."/>
            <person name="Haridas S."/>
            <person name="Kuo A."/>
            <person name="Mondo S."/>
            <person name="Pangilinan J."/>
            <person name="Riley R."/>
            <person name="Labutti K."/>
            <person name="Andreopoulos B."/>
            <person name="Lipzen A."/>
            <person name="Chen C."/>
            <person name="Yanf M."/>
            <person name="Daum C."/>
            <person name="Ng V."/>
            <person name="Clum A."/>
            <person name="Ohm R."/>
            <person name="Martin F."/>
            <person name="Silar P."/>
            <person name="Natvig D."/>
            <person name="Lalanne C."/>
            <person name="Gautier V."/>
            <person name="Ament-Velasquez S.L."/>
            <person name="Kruys A."/>
            <person name="Hutchinson M.I."/>
            <person name="Powell A.J."/>
            <person name="Barry K."/>
            <person name="Miller A.N."/>
            <person name="Grigoriev I.V."/>
            <person name="Debuchy R."/>
            <person name="Gladieux P."/>
            <person name="Thoren M.H."/>
            <person name="Johannesson H."/>
        </authorList>
    </citation>
    <scope>NUCLEOTIDE SEQUENCE</scope>
    <source>
        <strain evidence="1">CBS 123565</strain>
    </source>
</reference>
<dbReference type="EMBL" id="MU853416">
    <property type="protein sequence ID" value="KAK4132713.1"/>
    <property type="molecule type" value="Genomic_DNA"/>
</dbReference>
<accession>A0AAN6ZCG1</accession>
<keyword evidence="2" id="KW-1185">Reference proteome</keyword>